<dbReference type="AlphaFoldDB" id="A0A2P5WBZ6"/>
<feature type="domain" description="RNase H type-1" evidence="1">
    <location>
        <begin position="76"/>
        <end position="147"/>
    </location>
</feature>
<evidence type="ECO:0000313" key="2">
    <source>
        <dbReference type="EMBL" id="PPR88587.1"/>
    </source>
</evidence>
<dbReference type="Proteomes" id="UP000239757">
    <property type="component" value="Unassembled WGS sequence"/>
</dbReference>
<dbReference type="Pfam" id="PF13456">
    <property type="entry name" value="RVT_3"/>
    <property type="match status" value="1"/>
</dbReference>
<protein>
    <recommendedName>
        <fullName evidence="1">RNase H type-1 domain-containing protein</fullName>
    </recommendedName>
</protein>
<dbReference type="EMBL" id="KZ668227">
    <property type="protein sequence ID" value="PPR88587.1"/>
    <property type="molecule type" value="Genomic_DNA"/>
</dbReference>
<dbReference type="GO" id="GO:0004523">
    <property type="term" value="F:RNA-DNA hybrid ribonuclease activity"/>
    <property type="evidence" value="ECO:0007669"/>
    <property type="project" value="InterPro"/>
</dbReference>
<dbReference type="GO" id="GO:0003676">
    <property type="term" value="F:nucleic acid binding"/>
    <property type="evidence" value="ECO:0007669"/>
    <property type="project" value="InterPro"/>
</dbReference>
<reference evidence="2 3" key="1">
    <citation type="submission" date="2015-01" db="EMBL/GenBank/DDBJ databases">
        <title>Genome of allotetraploid Gossypium barbadense reveals genomic plasticity and fiber elongation in cotton evolution.</title>
        <authorList>
            <person name="Chen X."/>
            <person name="Liu X."/>
            <person name="Zhao B."/>
            <person name="Zheng H."/>
            <person name="Hu Y."/>
            <person name="Lu G."/>
            <person name="Yang C."/>
            <person name="Chen J."/>
            <person name="Shan C."/>
            <person name="Zhang L."/>
            <person name="Zhou Y."/>
            <person name="Wang L."/>
            <person name="Guo W."/>
            <person name="Bai Y."/>
            <person name="Ruan J."/>
            <person name="Shangguan X."/>
            <person name="Mao Y."/>
            <person name="Jiang J."/>
            <person name="Zhu Y."/>
            <person name="Lei J."/>
            <person name="Kang H."/>
            <person name="Chen S."/>
            <person name="He X."/>
            <person name="Wang R."/>
            <person name="Wang Y."/>
            <person name="Chen J."/>
            <person name="Wang L."/>
            <person name="Yu S."/>
            <person name="Wang B."/>
            <person name="Wei J."/>
            <person name="Song S."/>
            <person name="Lu X."/>
            <person name="Gao Z."/>
            <person name="Gu W."/>
            <person name="Deng X."/>
            <person name="Ma D."/>
            <person name="Wang S."/>
            <person name="Liang W."/>
            <person name="Fang L."/>
            <person name="Cai C."/>
            <person name="Zhu X."/>
            <person name="Zhou B."/>
            <person name="Zhang Y."/>
            <person name="Chen Z."/>
            <person name="Xu S."/>
            <person name="Zhu R."/>
            <person name="Wang S."/>
            <person name="Zhang T."/>
            <person name="Zhao G."/>
        </authorList>
    </citation>
    <scope>NUCLEOTIDE SEQUENCE [LARGE SCALE GENOMIC DNA]</scope>
    <source>
        <strain evidence="3">cv. Xinhai21</strain>
        <tissue evidence="2">Leaf</tissue>
    </source>
</reference>
<accession>A0A2P5WBZ6</accession>
<name>A0A2P5WBZ6_GOSBA</name>
<dbReference type="InterPro" id="IPR002156">
    <property type="entry name" value="RNaseH_domain"/>
</dbReference>
<sequence>MRDCPSAKAVLVHGGLNNNLLEGRYGRCVDWLEDVARTLDLKAFSDFITVLWNIWNSRNNKVFQDVEEEARVTQLSFGLVARDHDGFVLGGRAGMVAQNVQAEWAEFHALVESFKFVRSRNWLKLEFETDCASLGRLVPPKSATHRRLGLAKALPAFEAARDPNTNSRAKRLWCALVSLFLPFPYQYIGWALCYPHRTVRPHSSSLTPLVLIEPKGCDRDPVLRT</sequence>
<dbReference type="OrthoDB" id="993827at2759"/>
<proteinExistence type="predicted"/>
<organism evidence="2 3">
    <name type="scientific">Gossypium barbadense</name>
    <name type="common">Sea Island cotton</name>
    <name type="synonym">Hibiscus barbadensis</name>
    <dbReference type="NCBI Taxonomy" id="3634"/>
    <lineage>
        <taxon>Eukaryota</taxon>
        <taxon>Viridiplantae</taxon>
        <taxon>Streptophyta</taxon>
        <taxon>Embryophyta</taxon>
        <taxon>Tracheophyta</taxon>
        <taxon>Spermatophyta</taxon>
        <taxon>Magnoliopsida</taxon>
        <taxon>eudicotyledons</taxon>
        <taxon>Gunneridae</taxon>
        <taxon>Pentapetalae</taxon>
        <taxon>rosids</taxon>
        <taxon>malvids</taxon>
        <taxon>Malvales</taxon>
        <taxon>Malvaceae</taxon>
        <taxon>Malvoideae</taxon>
        <taxon>Gossypium</taxon>
    </lineage>
</organism>
<evidence type="ECO:0000313" key="3">
    <source>
        <dbReference type="Proteomes" id="UP000239757"/>
    </source>
</evidence>
<evidence type="ECO:0000259" key="1">
    <source>
        <dbReference type="Pfam" id="PF13456"/>
    </source>
</evidence>
<gene>
    <name evidence="2" type="ORF">GOBAR_AA32100</name>
</gene>